<reference evidence="5" key="1">
    <citation type="journal article" date="2020" name="Stud. Mycol.">
        <title>101 Dothideomycetes genomes: a test case for predicting lifestyles and emergence of pathogens.</title>
        <authorList>
            <person name="Haridas S."/>
            <person name="Albert R."/>
            <person name="Binder M."/>
            <person name="Bloem J."/>
            <person name="Labutti K."/>
            <person name="Salamov A."/>
            <person name="Andreopoulos B."/>
            <person name="Baker S."/>
            <person name="Barry K."/>
            <person name="Bills G."/>
            <person name="Bluhm B."/>
            <person name="Cannon C."/>
            <person name="Castanera R."/>
            <person name="Culley D."/>
            <person name="Daum C."/>
            <person name="Ezra D."/>
            <person name="Gonzalez J."/>
            <person name="Henrissat B."/>
            <person name="Kuo A."/>
            <person name="Liang C."/>
            <person name="Lipzen A."/>
            <person name="Lutzoni F."/>
            <person name="Magnuson J."/>
            <person name="Mondo S."/>
            <person name="Nolan M."/>
            <person name="Ohm R."/>
            <person name="Pangilinan J."/>
            <person name="Park H.-J."/>
            <person name="Ramirez L."/>
            <person name="Alfaro M."/>
            <person name="Sun H."/>
            <person name="Tritt A."/>
            <person name="Yoshinaga Y."/>
            <person name="Zwiers L.-H."/>
            <person name="Turgeon B."/>
            <person name="Goodwin S."/>
            <person name="Spatafora J."/>
            <person name="Crous P."/>
            <person name="Grigoriev I."/>
        </authorList>
    </citation>
    <scope>NUCLEOTIDE SEQUENCE</scope>
    <source>
        <strain evidence="5">CBS 116005</strain>
    </source>
</reference>
<keyword evidence="6" id="KW-1185">Reference proteome</keyword>
<evidence type="ECO:0000313" key="6">
    <source>
        <dbReference type="Proteomes" id="UP000799436"/>
    </source>
</evidence>
<sequence length="356" mass="41398">MQKAIQRAERAHRVVAKKIARATSHNRKGQGWESGQTTKRLVAAAGRNLRAARHNRREDWEAGALAPRRDVGKEAASYGAMEIWDFHVPDVEHKNRPKWYSIQQGDRVVVVKGRDRGKIALVERVDGEKCGVSLKGVNMVDLKIPEYLRKERDDFDQKPIQSAARTTPIENVRLVYPFPDPQTGVPRDVVIERVEHVNYFYDKVERKWNKGDRIIPGTNTIIPWPECADTQYEDYPDDTLRITVEEQTFRPWLLHPPMPLSVINELRNPYSKFRTRHDFDYIEQKELEDARMEKRKGLIKGMRTPLQELAEVRRKQKEVERSKELTEEQLKRIGEVIIKEKEKALGVLRAMPAADQ</sequence>
<dbReference type="InterPro" id="IPR041988">
    <property type="entry name" value="Ribosomal_uL24_KOW"/>
</dbReference>
<dbReference type="SUPFAM" id="SSF50104">
    <property type="entry name" value="Translation proteins SH3-like domain"/>
    <property type="match status" value="1"/>
</dbReference>
<dbReference type="InterPro" id="IPR003256">
    <property type="entry name" value="Ribosomal_uL24"/>
</dbReference>
<dbReference type="GO" id="GO:0005840">
    <property type="term" value="C:ribosome"/>
    <property type="evidence" value="ECO:0007669"/>
    <property type="project" value="UniProtKB-KW"/>
</dbReference>
<feature type="domain" description="KOW" evidence="4">
    <location>
        <begin position="101"/>
        <end position="128"/>
    </location>
</feature>
<dbReference type="GO" id="GO:0006412">
    <property type="term" value="P:translation"/>
    <property type="evidence" value="ECO:0007669"/>
    <property type="project" value="InterPro"/>
</dbReference>
<evidence type="ECO:0000256" key="2">
    <source>
        <dbReference type="ARBA" id="ARBA00022980"/>
    </source>
</evidence>
<protein>
    <recommendedName>
        <fullName evidence="4">KOW domain-containing protein</fullName>
    </recommendedName>
</protein>
<dbReference type="Gene3D" id="2.30.30.30">
    <property type="match status" value="1"/>
</dbReference>
<evidence type="ECO:0000256" key="1">
    <source>
        <dbReference type="ARBA" id="ARBA00010618"/>
    </source>
</evidence>
<dbReference type="Proteomes" id="UP000799436">
    <property type="component" value="Unassembled WGS sequence"/>
</dbReference>
<evidence type="ECO:0000256" key="3">
    <source>
        <dbReference type="ARBA" id="ARBA00023274"/>
    </source>
</evidence>
<dbReference type="GO" id="GO:0003735">
    <property type="term" value="F:structural constituent of ribosome"/>
    <property type="evidence" value="ECO:0007669"/>
    <property type="project" value="InterPro"/>
</dbReference>
<dbReference type="CDD" id="cd06089">
    <property type="entry name" value="KOW_RPL26"/>
    <property type="match status" value="1"/>
</dbReference>
<evidence type="ECO:0000259" key="4">
    <source>
        <dbReference type="SMART" id="SM00739"/>
    </source>
</evidence>
<dbReference type="EMBL" id="ML995820">
    <property type="protein sequence ID" value="KAF2771225.1"/>
    <property type="molecule type" value="Genomic_DNA"/>
</dbReference>
<accession>A0A6G1LED5</accession>
<dbReference type="PROSITE" id="PS01108">
    <property type="entry name" value="RIBOSOMAL_L24"/>
    <property type="match status" value="1"/>
</dbReference>
<dbReference type="InterPro" id="IPR008991">
    <property type="entry name" value="Translation_prot_SH3-like_sf"/>
</dbReference>
<dbReference type="InterPro" id="IPR005824">
    <property type="entry name" value="KOW"/>
</dbReference>
<dbReference type="InterPro" id="IPR014722">
    <property type="entry name" value="Rib_uL2_dom2"/>
</dbReference>
<evidence type="ECO:0000313" key="5">
    <source>
        <dbReference type="EMBL" id="KAF2771225.1"/>
    </source>
</evidence>
<keyword evidence="2" id="KW-0689">Ribosomal protein</keyword>
<dbReference type="InterPro" id="IPR005825">
    <property type="entry name" value="Ribosomal_uL24_CS"/>
</dbReference>
<dbReference type="OrthoDB" id="359154at2759"/>
<dbReference type="GO" id="GO:0003723">
    <property type="term" value="F:RNA binding"/>
    <property type="evidence" value="ECO:0007669"/>
    <property type="project" value="InterPro"/>
</dbReference>
<name>A0A6G1LED5_9PEZI</name>
<gene>
    <name evidence="5" type="ORF">EJ03DRAFT_36887</name>
</gene>
<proteinExistence type="inferred from homology"/>
<dbReference type="AlphaFoldDB" id="A0A6G1LED5"/>
<comment type="similarity">
    <text evidence="1">Belongs to the universal ribosomal protein uL24 family.</text>
</comment>
<dbReference type="GO" id="GO:1990904">
    <property type="term" value="C:ribonucleoprotein complex"/>
    <property type="evidence" value="ECO:0007669"/>
    <property type="project" value="UniProtKB-KW"/>
</dbReference>
<keyword evidence="3" id="KW-0687">Ribonucleoprotein</keyword>
<organism evidence="5 6">
    <name type="scientific">Teratosphaeria nubilosa</name>
    <dbReference type="NCBI Taxonomy" id="161662"/>
    <lineage>
        <taxon>Eukaryota</taxon>
        <taxon>Fungi</taxon>
        <taxon>Dikarya</taxon>
        <taxon>Ascomycota</taxon>
        <taxon>Pezizomycotina</taxon>
        <taxon>Dothideomycetes</taxon>
        <taxon>Dothideomycetidae</taxon>
        <taxon>Mycosphaerellales</taxon>
        <taxon>Teratosphaeriaceae</taxon>
        <taxon>Teratosphaeria</taxon>
    </lineage>
</organism>
<dbReference type="SMART" id="SM00739">
    <property type="entry name" value="KOW"/>
    <property type="match status" value="1"/>
</dbReference>
<dbReference type="Pfam" id="PF22682">
    <property type="entry name" value="Ribosomal_uL24m-like"/>
    <property type="match status" value="1"/>
</dbReference>
<dbReference type="PANTHER" id="PTHR12903">
    <property type="entry name" value="MITOCHONDRIAL RIBOSOMAL PROTEIN L24"/>
    <property type="match status" value="1"/>
</dbReference>